<keyword evidence="5" id="KW-0804">Transcription</keyword>
<feature type="region of interest" description="Disordered" evidence="7">
    <location>
        <begin position="1"/>
        <end position="56"/>
    </location>
</feature>
<dbReference type="OrthoDB" id="2593732at2759"/>
<organism evidence="8 9">
    <name type="scientific">Colletotrichum orbiculare (strain 104-T / ATCC 96160 / CBS 514.97 / LARS 414 / MAFF 240422)</name>
    <name type="common">Cucumber anthracnose fungus</name>
    <name type="synonym">Colletotrichum lagenarium</name>
    <dbReference type="NCBI Taxonomy" id="1213857"/>
    <lineage>
        <taxon>Eukaryota</taxon>
        <taxon>Fungi</taxon>
        <taxon>Dikarya</taxon>
        <taxon>Ascomycota</taxon>
        <taxon>Pezizomycotina</taxon>
        <taxon>Sordariomycetes</taxon>
        <taxon>Hypocreomycetidae</taxon>
        <taxon>Glomerellales</taxon>
        <taxon>Glomerellaceae</taxon>
        <taxon>Colletotrichum</taxon>
        <taxon>Colletotrichum orbiculare species complex</taxon>
    </lineage>
</organism>
<accession>A0A484FRD9</accession>
<dbReference type="AlphaFoldDB" id="A0A484FRD9"/>
<comment type="caution">
    <text evidence="8">The sequence shown here is derived from an EMBL/GenBank/DDBJ whole genome shotgun (WGS) entry which is preliminary data.</text>
</comment>
<evidence type="ECO:0000256" key="7">
    <source>
        <dbReference type="SAM" id="MobiDB-lite"/>
    </source>
</evidence>
<dbReference type="PANTHER" id="PTHR36206:SF12">
    <property type="entry name" value="ASPERCRYPTIN BIOSYNTHESIS CLUSTER-SPECIFIC TRANSCRIPTION REGULATOR ATNN-RELATED"/>
    <property type="match status" value="1"/>
</dbReference>
<evidence type="ECO:0000256" key="5">
    <source>
        <dbReference type="ARBA" id="ARBA00023163"/>
    </source>
</evidence>
<sequence>MTPARQPSAESMIASHSNSPIPSPSSSPSSSSTRSLTRTTRRRREDRTTRHAAKHHQFSLRDMPLNVPPTINRIISGTAAERAMFHHVCQCTITEFGNVALLSRLWSHYIVPLGYYSDSVKHALIALGSSHRAFVGDQHQHHHHGLVDTKPYEDLAVQQYSKAVRAAAADMQNLTPVTVRTSLVCCIIFICFEIMQGRYDKALQHLRSGSKILESISKAAAAPAHPSSASPAQKCLAETGTRYYFQLCDIADMFACLASDAAFLMEEGEVIPDLSFYWRVIGSKDVSEPFSGVDEARYELYRVEQALGKALSFSFRGKAPISWTAFLNLPEESLPQGDEWFEEWTVARHLFDVWSARLDSYGKALATRGDVCDKELWEAQMMEFIRKDWAMLIKISEASQSRPVHRKHFLELIDEAEVLVQSDSGGKEQPPPVFTLAADVIPRMVFIAAFSEDRDLQDRAIRLLYAMRRREGMWDSRELASVLQSILAARECDGWDREFEKVSLPRLAGMLQSLNLYEGGGTLPLATLVDEEASTQ</sequence>
<dbReference type="InterPro" id="IPR021858">
    <property type="entry name" value="Fun_TF"/>
</dbReference>
<keyword evidence="3" id="KW-0805">Transcription regulation</keyword>
<dbReference type="EMBL" id="AMCV02000016">
    <property type="protein sequence ID" value="TDZ20790.1"/>
    <property type="molecule type" value="Genomic_DNA"/>
</dbReference>
<dbReference type="Pfam" id="PF11951">
    <property type="entry name" value="Fungal_trans_2"/>
    <property type="match status" value="1"/>
</dbReference>
<keyword evidence="1" id="KW-0479">Metal-binding</keyword>
<keyword evidence="2" id="KW-0862">Zinc</keyword>
<dbReference type="GO" id="GO:0003677">
    <property type="term" value="F:DNA binding"/>
    <property type="evidence" value="ECO:0007669"/>
    <property type="project" value="UniProtKB-KW"/>
</dbReference>
<gene>
    <name evidence="8" type="primary">atnN-10</name>
    <name evidence="8" type="ORF">Cob_v006253</name>
</gene>
<dbReference type="PANTHER" id="PTHR36206">
    <property type="entry name" value="ASPERCRYPTIN BIOSYNTHESIS CLUSTER-SPECIFIC TRANSCRIPTION REGULATOR ATNN-RELATED"/>
    <property type="match status" value="1"/>
</dbReference>
<reference evidence="9" key="1">
    <citation type="journal article" date="2013" name="New Phytol.">
        <title>Comparative genomic and transcriptomic analyses reveal the hemibiotrophic stage shift of Colletotrichum fungi.</title>
        <authorList>
            <person name="Gan P."/>
            <person name="Ikeda K."/>
            <person name="Irieda H."/>
            <person name="Narusaka M."/>
            <person name="O'Connell R.J."/>
            <person name="Narusaka Y."/>
            <person name="Takano Y."/>
            <person name="Kubo Y."/>
            <person name="Shirasu K."/>
        </authorList>
    </citation>
    <scope>NUCLEOTIDE SEQUENCE [LARGE SCALE GENOMIC DNA]</scope>
    <source>
        <strain evidence="9">104-T / ATCC 96160 / CBS 514.97 / LARS 414 / MAFF 240422</strain>
    </source>
</reference>
<feature type="compositionally biased region" description="Low complexity" evidence="7">
    <location>
        <begin position="15"/>
        <end position="38"/>
    </location>
</feature>
<evidence type="ECO:0000313" key="9">
    <source>
        <dbReference type="Proteomes" id="UP000014480"/>
    </source>
</evidence>
<reference evidence="9" key="2">
    <citation type="journal article" date="2019" name="Mol. Plant Microbe Interact.">
        <title>Genome sequence resources for four phytopathogenic fungi from the Colletotrichum orbiculare species complex.</title>
        <authorList>
            <person name="Gan P."/>
            <person name="Tsushima A."/>
            <person name="Narusaka M."/>
            <person name="Narusaka Y."/>
            <person name="Takano Y."/>
            <person name="Kubo Y."/>
            <person name="Shirasu K."/>
        </authorList>
    </citation>
    <scope>GENOME REANNOTATION</scope>
    <source>
        <strain evidence="9">104-T / ATCC 96160 / CBS 514.97 / LARS 414 / MAFF 240422</strain>
    </source>
</reference>
<dbReference type="GO" id="GO:0046872">
    <property type="term" value="F:metal ion binding"/>
    <property type="evidence" value="ECO:0007669"/>
    <property type="project" value="UniProtKB-KW"/>
</dbReference>
<dbReference type="Proteomes" id="UP000014480">
    <property type="component" value="Unassembled WGS sequence"/>
</dbReference>
<keyword evidence="4" id="KW-0238">DNA-binding</keyword>
<dbReference type="InterPro" id="IPR052360">
    <property type="entry name" value="Transcr_Regulatory_Proteins"/>
</dbReference>
<evidence type="ECO:0000256" key="3">
    <source>
        <dbReference type="ARBA" id="ARBA00023015"/>
    </source>
</evidence>
<name>A0A484FRD9_COLOR</name>
<protein>
    <submittedName>
        <fullName evidence="8">Aspercryptin biosynthesis cluster-specific transcription regulator atnN</fullName>
    </submittedName>
</protein>
<evidence type="ECO:0000313" key="8">
    <source>
        <dbReference type="EMBL" id="TDZ20790.1"/>
    </source>
</evidence>
<evidence type="ECO:0000256" key="1">
    <source>
        <dbReference type="ARBA" id="ARBA00022723"/>
    </source>
</evidence>
<proteinExistence type="predicted"/>
<evidence type="ECO:0000256" key="4">
    <source>
        <dbReference type="ARBA" id="ARBA00023125"/>
    </source>
</evidence>
<evidence type="ECO:0000256" key="6">
    <source>
        <dbReference type="ARBA" id="ARBA00023242"/>
    </source>
</evidence>
<keyword evidence="9" id="KW-1185">Reference proteome</keyword>
<keyword evidence="6" id="KW-0539">Nucleus</keyword>
<evidence type="ECO:0000256" key="2">
    <source>
        <dbReference type="ARBA" id="ARBA00022833"/>
    </source>
</evidence>